<organism evidence="4 5">
    <name type="scientific">Leishmania panamensis</name>
    <dbReference type="NCBI Taxonomy" id="5679"/>
    <lineage>
        <taxon>Eukaryota</taxon>
        <taxon>Discoba</taxon>
        <taxon>Euglenozoa</taxon>
        <taxon>Kinetoplastea</taxon>
        <taxon>Metakinetoplastina</taxon>
        <taxon>Trypanosomatida</taxon>
        <taxon>Trypanosomatidae</taxon>
        <taxon>Leishmaniinae</taxon>
        <taxon>Leishmania</taxon>
        <taxon>Leishmania guyanensis species complex</taxon>
    </lineage>
</organism>
<dbReference type="KEGG" id="lpan:LPMP_343280"/>
<gene>
    <name evidence="4" type="ORF">LPMP_343280</name>
</gene>
<keyword evidence="3" id="KW-0539">Nucleus</keyword>
<dbReference type="InterPro" id="IPR012340">
    <property type="entry name" value="NA-bd_OB-fold"/>
</dbReference>
<dbReference type="GO" id="GO:0003677">
    <property type="term" value="F:DNA binding"/>
    <property type="evidence" value="ECO:0007669"/>
    <property type="project" value="InterPro"/>
</dbReference>
<dbReference type="GO" id="GO:0006310">
    <property type="term" value="P:DNA recombination"/>
    <property type="evidence" value="ECO:0007669"/>
    <property type="project" value="InterPro"/>
</dbReference>
<dbReference type="EMBL" id="CP009403">
    <property type="protein sequence ID" value="AIO01954.2"/>
    <property type="molecule type" value="Genomic_DNA"/>
</dbReference>
<keyword evidence="5" id="KW-1185">Reference proteome</keyword>
<name>A0A088S106_LEIPA</name>
<comment type="similarity">
    <text evidence="2">Belongs to the replication factor A protein 3 family.</text>
</comment>
<dbReference type="Pfam" id="PF08661">
    <property type="entry name" value="Rep_fac-A_3"/>
    <property type="match status" value="1"/>
</dbReference>
<evidence type="ECO:0000313" key="5">
    <source>
        <dbReference type="Proteomes" id="UP000063063"/>
    </source>
</evidence>
<dbReference type="VEuPathDB" id="TriTrypDB:LPMP_343280"/>
<protein>
    <submittedName>
        <fullName evidence="4">Replication factor A protein 3, putative</fullName>
    </submittedName>
</protein>
<dbReference type="GO" id="GO:0006281">
    <property type="term" value="P:DNA repair"/>
    <property type="evidence" value="ECO:0007669"/>
    <property type="project" value="InterPro"/>
</dbReference>
<evidence type="ECO:0000256" key="1">
    <source>
        <dbReference type="ARBA" id="ARBA00004123"/>
    </source>
</evidence>
<evidence type="ECO:0000256" key="3">
    <source>
        <dbReference type="ARBA" id="ARBA00023242"/>
    </source>
</evidence>
<dbReference type="OrthoDB" id="276803at2759"/>
<dbReference type="SUPFAM" id="SSF50249">
    <property type="entry name" value="Nucleic acid-binding proteins"/>
    <property type="match status" value="1"/>
</dbReference>
<dbReference type="Gene3D" id="2.40.50.140">
    <property type="entry name" value="Nucleic acid-binding proteins"/>
    <property type="match status" value="1"/>
</dbReference>
<dbReference type="InterPro" id="IPR013970">
    <property type="entry name" value="Rfa2"/>
</dbReference>
<dbReference type="AlphaFoldDB" id="A0A088S106"/>
<evidence type="ECO:0000313" key="4">
    <source>
        <dbReference type="EMBL" id="AIO01954.2"/>
    </source>
</evidence>
<reference evidence="4 5" key="1">
    <citation type="journal article" date="2015" name="Sci. Rep.">
        <title>The genome of Leishmania panamensis: insights into genomics of the L. (Viannia) subgenus.</title>
        <authorList>
            <person name="Llanes A."/>
            <person name="Restrepo C.M."/>
            <person name="Vecchio G.D."/>
            <person name="Anguizola F.J."/>
            <person name="Lleonart R."/>
        </authorList>
    </citation>
    <scope>NUCLEOTIDE SEQUENCE [LARGE SCALE GENOMIC DNA]</scope>
    <source>
        <strain evidence="4 5">MHOM/PA/94/PSC-1</strain>
    </source>
</reference>
<dbReference type="VEuPathDB" id="TriTrypDB:LPAL13_340039200"/>
<dbReference type="eggNOG" id="ENOG502SA78">
    <property type="taxonomic scope" value="Eukaryota"/>
</dbReference>
<dbReference type="GO" id="GO:0006260">
    <property type="term" value="P:DNA replication"/>
    <property type="evidence" value="ECO:0007669"/>
    <property type="project" value="InterPro"/>
</dbReference>
<comment type="subcellular location">
    <subcellularLocation>
        <location evidence="1">Nucleus</location>
    </subcellularLocation>
</comment>
<dbReference type="GeneID" id="22578833"/>
<accession>A0A088S106</accession>
<dbReference type="Proteomes" id="UP000063063">
    <property type="component" value="Chromosome 34"/>
</dbReference>
<proteinExistence type="inferred from homology"/>
<evidence type="ECO:0000256" key="2">
    <source>
        <dbReference type="ARBA" id="ARBA00009761"/>
    </source>
</evidence>
<dbReference type="RefSeq" id="XP_010702754.1">
    <property type="nucleotide sequence ID" value="XM_010704452.1"/>
</dbReference>
<dbReference type="GO" id="GO:0031981">
    <property type="term" value="C:nuclear lumen"/>
    <property type="evidence" value="ECO:0007669"/>
    <property type="project" value="UniProtKB-ARBA"/>
</dbReference>
<sequence>MSTLLIPCRSPHFCLVQLITISPLSPSARILPSVPLPLCSCCNNHTSAHVRAPLFFFLRCFVHDRHFLMSKLLHPHTRTHSSAHPYISQTSPFYSNSLISSRSSTLHLPRTPQQKKTEGTNTSSMYAQHIQAAPSNKLPVFQGVSPRVTAQTYQSHRGEYVSIIFELTGPGEFKCGATGMSVKVVGVPEAVEVSRVCEFICYVDPSTGELTYFQHAMLDDEFDFEVYRRLVSLTTKVPQLF</sequence>